<feature type="transmembrane region" description="Helical" evidence="1">
    <location>
        <begin position="94"/>
        <end position="113"/>
    </location>
</feature>
<keyword evidence="1" id="KW-1133">Transmembrane helix</keyword>
<dbReference type="AlphaFoldDB" id="A0A061AC43"/>
<reference evidence="3" key="1">
    <citation type="submission" date="2014-05" db="EMBL/GenBank/DDBJ databases">
        <authorList>
            <person name="Kube M."/>
        </authorList>
    </citation>
    <scope>NUCLEOTIDE SEQUENCE [LARGE SCALE GENOMIC DNA]</scope>
</reference>
<proteinExistence type="predicted"/>
<accession>A0A061AC43</accession>
<dbReference type="OrthoDB" id="384998at2"/>
<organism evidence="2 3">
    <name type="scientific">Acholeplasma oculi</name>
    <dbReference type="NCBI Taxonomy" id="35623"/>
    <lineage>
        <taxon>Bacteria</taxon>
        <taxon>Bacillati</taxon>
        <taxon>Mycoplasmatota</taxon>
        <taxon>Mollicutes</taxon>
        <taxon>Acholeplasmatales</taxon>
        <taxon>Acholeplasmataceae</taxon>
        <taxon>Acholeplasma</taxon>
    </lineage>
</organism>
<evidence type="ECO:0000256" key="1">
    <source>
        <dbReference type="SAM" id="Phobius"/>
    </source>
</evidence>
<dbReference type="EMBL" id="LK028559">
    <property type="protein sequence ID" value="CDR30979.1"/>
    <property type="molecule type" value="Genomic_DNA"/>
</dbReference>
<dbReference type="RefSeq" id="WP_045749446.1">
    <property type="nucleotide sequence ID" value="NZ_FUZK01000001.1"/>
</dbReference>
<gene>
    <name evidence="2" type="ORF">Aocu_09060</name>
</gene>
<keyword evidence="3" id="KW-1185">Reference proteome</keyword>
<sequence length="125" mass="14831">MNFLLKLILNRMILSILIIFLFALDYNFITFNPNQVYSLNRPPVEAQATEYYEIQFGEPILYIEITYFNNSIHLVPTTDSSVTSLVLNQPLVPWYYYALSLALANIIPFRWFFKKDNHKQNKKMK</sequence>
<feature type="transmembrane region" description="Helical" evidence="1">
    <location>
        <begin position="12"/>
        <end position="29"/>
    </location>
</feature>
<dbReference type="STRING" id="35623.Aocu_09060"/>
<dbReference type="HOGENOM" id="CLU_1998883_0_0_14"/>
<dbReference type="InParanoid" id="A0A061AC43"/>
<evidence type="ECO:0000313" key="3">
    <source>
        <dbReference type="Proteomes" id="UP000032434"/>
    </source>
</evidence>
<dbReference type="KEGG" id="aoc:Aocu_09060"/>
<dbReference type="PATRIC" id="fig|35623.3.peg.905"/>
<evidence type="ECO:0000313" key="2">
    <source>
        <dbReference type="EMBL" id="CDR30979.1"/>
    </source>
</evidence>
<keyword evidence="1" id="KW-0472">Membrane</keyword>
<keyword evidence="1" id="KW-0812">Transmembrane</keyword>
<name>A0A061AC43_9MOLU</name>
<dbReference type="Proteomes" id="UP000032434">
    <property type="component" value="Chromosome 1"/>
</dbReference>
<protein>
    <submittedName>
        <fullName evidence="2">Uncharacterized protein</fullName>
    </submittedName>
</protein>